<dbReference type="AlphaFoldDB" id="A0A0F5JKG8"/>
<sequence length="230" mass="26503">MYKNGKYRETDKMSDLICENYPMVLVMSRFGIALGFGEKNIGEVCRQNGVDACTFLTVVNFLTEDISAPVTDVNKCLSIDALITYLHNAHDYFLNFRLPHLRRKLVEAIAECPKDVAFVIQNFFDEYAEEVNKHMSYEEKVVFPYVRGLLAGKKDPKYNISIFRKRHDQIEMKIVELKNILIKYYPGPGSNLLNSVLFDIFATEQDLASHNHVEDYLFMPAILALEKTIN</sequence>
<dbReference type="Gene3D" id="1.20.120.520">
    <property type="entry name" value="nmb1532 protein domain like"/>
    <property type="match status" value="1"/>
</dbReference>
<evidence type="ECO:0000256" key="1">
    <source>
        <dbReference type="ARBA" id="ARBA00004496"/>
    </source>
</evidence>
<proteinExistence type="predicted"/>
<name>A0A0F5JKG8_9BACT</name>
<evidence type="ECO:0000259" key="5">
    <source>
        <dbReference type="Pfam" id="PF01814"/>
    </source>
</evidence>
<gene>
    <name evidence="6" type="ORF">HMPREF1536_01181</name>
</gene>
<evidence type="ECO:0000256" key="3">
    <source>
        <dbReference type="ARBA" id="ARBA00022723"/>
    </source>
</evidence>
<dbReference type="RefSeq" id="WP_028727748.1">
    <property type="nucleotide sequence ID" value="NZ_AUAE01000018.1"/>
</dbReference>
<dbReference type="PANTHER" id="PTHR36438:SF1">
    <property type="entry name" value="IRON-SULFUR CLUSTER REPAIR PROTEIN YTFE"/>
    <property type="match status" value="1"/>
</dbReference>
<keyword evidence="4" id="KW-0408">Iron</keyword>
<accession>A0A0F5JKG8</accession>
<organism evidence="6 7">
    <name type="scientific">Parabacteroides gordonii MS-1 = DSM 23371</name>
    <dbReference type="NCBI Taxonomy" id="1203610"/>
    <lineage>
        <taxon>Bacteria</taxon>
        <taxon>Pseudomonadati</taxon>
        <taxon>Bacteroidota</taxon>
        <taxon>Bacteroidia</taxon>
        <taxon>Bacteroidales</taxon>
        <taxon>Tannerellaceae</taxon>
        <taxon>Parabacteroides</taxon>
    </lineage>
</organism>
<comment type="caution">
    <text evidence="6">The sequence shown here is derived from an EMBL/GenBank/DDBJ whole genome shotgun (WGS) entry which is preliminary data.</text>
</comment>
<dbReference type="InterPro" id="IPR012312">
    <property type="entry name" value="Hemerythrin-like"/>
</dbReference>
<evidence type="ECO:0000313" key="7">
    <source>
        <dbReference type="Proteomes" id="UP000033035"/>
    </source>
</evidence>
<dbReference type="Proteomes" id="UP000033035">
    <property type="component" value="Unassembled WGS sequence"/>
</dbReference>
<dbReference type="EMBL" id="AQHW01000009">
    <property type="protein sequence ID" value="KKB58306.1"/>
    <property type="molecule type" value="Genomic_DNA"/>
</dbReference>
<keyword evidence="7" id="KW-1185">Reference proteome</keyword>
<evidence type="ECO:0000256" key="2">
    <source>
        <dbReference type="ARBA" id="ARBA00022490"/>
    </source>
</evidence>
<dbReference type="PANTHER" id="PTHR36438">
    <property type="entry name" value="IRON-SULFUR CLUSTER REPAIR PROTEIN YTFE"/>
    <property type="match status" value="1"/>
</dbReference>
<evidence type="ECO:0000313" key="6">
    <source>
        <dbReference type="EMBL" id="KKB58306.1"/>
    </source>
</evidence>
<dbReference type="GO" id="GO:0005737">
    <property type="term" value="C:cytoplasm"/>
    <property type="evidence" value="ECO:0007669"/>
    <property type="project" value="UniProtKB-SubCell"/>
</dbReference>
<dbReference type="GO" id="GO:0046872">
    <property type="term" value="F:metal ion binding"/>
    <property type="evidence" value="ECO:0007669"/>
    <property type="project" value="UniProtKB-KW"/>
</dbReference>
<keyword evidence="3" id="KW-0479">Metal-binding</keyword>
<keyword evidence="2" id="KW-0963">Cytoplasm</keyword>
<dbReference type="HOGENOM" id="CLU_076075_1_0_10"/>
<dbReference type="PATRIC" id="fig|1203610.3.peg.1204"/>
<reference evidence="6 7" key="1">
    <citation type="submission" date="2013-04" db="EMBL/GenBank/DDBJ databases">
        <title>The Genome Sequence of Parabacteroides gordonii DSM 23371.</title>
        <authorList>
            <consortium name="The Broad Institute Genomics Platform"/>
            <person name="Earl A."/>
            <person name="Ward D."/>
            <person name="Feldgarden M."/>
            <person name="Gevers D."/>
            <person name="Martens E."/>
            <person name="Sakamoto M."/>
            <person name="Benno Y."/>
            <person name="Suzuki N."/>
            <person name="Matsunaga N."/>
            <person name="Koshihara K."/>
            <person name="Seki M."/>
            <person name="Komiya H."/>
            <person name="Walker B."/>
            <person name="Young S."/>
            <person name="Zeng Q."/>
            <person name="Gargeya S."/>
            <person name="Fitzgerald M."/>
            <person name="Haas B."/>
            <person name="Abouelleil A."/>
            <person name="Allen A.W."/>
            <person name="Alvarado L."/>
            <person name="Arachchi H.M."/>
            <person name="Berlin A.M."/>
            <person name="Chapman S.B."/>
            <person name="Gainer-Dewar J."/>
            <person name="Goldberg J."/>
            <person name="Griggs A."/>
            <person name="Gujja S."/>
            <person name="Hansen M."/>
            <person name="Howarth C."/>
            <person name="Imamovic A."/>
            <person name="Ireland A."/>
            <person name="Larimer J."/>
            <person name="McCowan C."/>
            <person name="Murphy C."/>
            <person name="Pearson M."/>
            <person name="Poon T.W."/>
            <person name="Priest M."/>
            <person name="Roberts A."/>
            <person name="Saif S."/>
            <person name="Shea T."/>
            <person name="Sisk P."/>
            <person name="Sykes S."/>
            <person name="Wortman J."/>
            <person name="Nusbaum C."/>
            <person name="Birren B."/>
        </authorList>
    </citation>
    <scope>NUCLEOTIDE SEQUENCE [LARGE SCALE GENOMIC DNA]</scope>
    <source>
        <strain evidence="6 7">MS-1</strain>
    </source>
</reference>
<evidence type="ECO:0000256" key="4">
    <source>
        <dbReference type="ARBA" id="ARBA00023004"/>
    </source>
</evidence>
<protein>
    <recommendedName>
        <fullName evidence="5">Hemerythrin-like domain-containing protein</fullName>
    </recommendedName>
</protein>
<dbReference type="STRING" id="1203610.HMPREF1536_01181"/>
<dbReference type="Pfam" id="PF01814">
    <property type="entry name" value="Hemerythrin"/>
    <property type="match status" value="1"/>
</dbReference>
<feature type="domain" description="Hemerythrin-like" evidence="5">
    <location>
        <begin position="83"/>
        <end position="222"/>
    </location>
</feature>
<dbReference type="InterPro" id="IPR019903">
    <property type="entry name" value="RIC_family"/>
</dbReference>
<comment type="subcellular location">
    <subcellularLocation>
        <location evidence="1">Cytoplasm</location>
    </subcellularLocation>
</comment>